<dbReference type="Proteomes" id="UP000664477">
    <property type="component" value="Unassembled WGS sequence"/>
</dbReference>
<protein>
    <submittedName>
        <fullName evidence="3">DUF4111 domain-containing protein</fullName>
    </submittedName>
</protein>
<evidence type="ECO:0000256" key="1">
    <source>
        <dbReference type="ARBA" id="ARBA00022679"/>
    </source>
</evidence>
<organism evidence="3 4">
    <name type="scientific">Providencia rettgeri</name>
    <dbReference type="NCBI Taxonomy" id="587"/>
    <lineage>
        <taxon>Bacteria</taxon>
        <taxon>Pseudomonadati</taxon>
        <taxon>Pseudomonadota</taxon>
        <taxon>Gammaproteobacteria</taxon>
        <taxon>Enterobacterales</taxon>
        <taxon>Morganellaceae</taxon>
        <taxon>Providencia</taxon>
    </lineage>
</organism>
<dbReference type="Pfam" id="PF13427">
    <property type="entry name" value="AadA_C"/>
    <property type="match status" value="1"/>
</dbReference>
<evidence type="ECO:0000313" key="4">
    <source>
        <dbReference type="Proteomes" id="UP000664477"/>
    </source>
</evidence>
<keyword evidence="1" id="KW-0808">Transferase</keyword>
<name>A0A939NFM4_PRORE</name>
<reference evidence="3" key="1">
    <citation type="submission" date="2021-03" db="EMBL/GenBank/DDBJ databases">
        <title>Molecular epidemiology and mechanisms of colistin and carbapenem resistance in Enterobacteriaceae from clinical isolates, the environment and porcine samples in Pretoria, South Africa.</title>
        <authorList>
            <person name="Bogoshi D."/>
            <person name="Mbelle N.M."/>
            <person name="Naidoo V."/>
            <person name="Osei Sekyere J."/>
        </authorList>
    </citation>
    <scope>NUCLEOTIDE SEQUENCE</scope>
    <source>
        <strain evidence="3">C052</strain>
    </source>
</reference>
<accession>A0A939NFM4</accession>
<dbReference type="GO" id="GO:0016740">
    <property type="term" value="F:transferase activity"/>
    <property type="evidence" value="ECO:0007669"/>
    <property type="project" value="UniProtKB-KW"/>
</dbReference>
<comment type="caution">
    <text evidence="3">The sequence shown here is derived from an EMBL/GenBank/DDBJ whole genome shotgun (WGS) entry which is preliminary data.</text>
</comment>
<feature type="domain" description="Adenylyltransferase AadA C-terminal" evidence="2">
    <location>
        <begin position="1"/>
        <end position="51"/>
    </location>
</feature>
<proteinExistence type="predicted"/>
<dbReference type="EMBL" id="JAGETQ010000010">
    <property type="protein sequence ID" value="MBO1915861.1"/>
    <property type="molecule type" value="Genomic_DNA"/>
</dbReference>
<dbReference type="AlphaFoldDB" id="A0A939NFM4"/>
<dbReference type="InterPro" id="IPR025184">
    <property type="entry name" value="AadA_C"/>
</dbReference>
<gene>
    <name evidence="3" type="ORF">J4727_03180</name>
</gene>
<evidence type="ECO:0000259" key="2">
    <source>
        <dbReference type="Pfam" id="PF13427"/>
    </source>
</evidence>
<evidence type="ECO:0000313" key="3">
    <source>
        <dbReference type="EMBL" id="MBO1915861.1"/>
    </source>
</evidence>
<sequence length="61" mass="6961">MWYTMETGLFISKDEAAIWAIELMPVELASVLLVAKKAYLTGVSVDWENQQVWKSPCVRTI</sequence>